<evidence type="ECO:0000313" key="3">
    <source>
        <dbReference type="EMBL" id="MFC3689397.1"/>
    </source>
</evidence>
<organism evidence="3 4">
    <name type="scientific">Aquipuribacter hungaricus</name>
    <dbReference type="NCBI Taxonomy" id="545624"/>
    <lineage>
        <taxon>Bacteria</taxon>
        <taxon>Bacillati</taxon>
        <taxon>Actinomycetota</taxon>
        <taxon>Actinomycetes</taxon>
        <taxon>Micrococcales</taxon>
        <taxon>Intrasporangiaceae</taxon>
        <taxon>Aquipuribacter</taxon>
    </lineage>
</organism>
<gene>
    <name evidence="3" type="ORF">ACFOLH_13690</name>
</gene>
<dbReference type="PROSITE" id="PS50895">
    <property type="entry name" value="SURF1"/>
    <property type="match status" value="1"/>
</dbReference>
<feature type="region of interest" description="Disordered" evidence="2">
    <location>
        <begin position="252"/>
        <end position="296"/>
    </location>
</feature>
<reference evidence="4" key="1">
    <citation type="journal article" date="2019" name="Int. J. Syst. Evol. Microbiol.">
        <title>The Global Catalogue of Microorganisms (GCM) 10K type strain sequencing project: providing services to taxonomists for standard genome sequencing and annotation.</title>
        <authorList>
            <consortium name="The Broad Institute Genomics Platform"/>
            <consortium name="The Broad Institute Genome Sequencing Center for Infectious Disease"/>
            <person name="Wu L."/>
            <person name="Ma J."/>
        </authorList>
    </citation>
    <scope>NUCLEOTIDE SEQUENCE [LARGE SCALE GENOMIC DNA]</scope>
    <source>
        <strain evidence="4">NCAIM B.02333</strain>
    </source>
</reference>
<dbReference type="Pfam" id="PF02104">
    <property type="entry name" value="SURF1"/>
    <property type="match status" value="1"/>
</dbReference>
<comment type="subcellular location">
    <subcellularLocation>
        <location evidence="1">Cell membrane</location>
        <topology evidence="1">Multi-pass membrane protein</topology>
    </subcellularLocation>
</comment>
<keyword evidence="1" id="KW-1003">Cell membrane</keyword>
<keyword evidence="1" id="KW-1133">Transmembrane helix</keyword>
<name>A0ABV7WK86_9MICO</name>
<evidence type="ECO:0000256" key="1">
    <source>
        <dbReference type="RuleBase" id="RU363076"/>
    </source>
</evidence>
<dbReference type="EMBL" id="JBHRWW010000009">
    <property type="protein sequence ID" value="MFC3689397.1"/>
    <property type="molecule type" value="Genomic_DNA"/>
</dbReference>
<comment type="caution">
    <text evidence="3">The sequence shown here is derived from an EMBL/GenBank/DDBJ whole genome shotgun (WGS) entry which is preliminary data.</text>
</comment>
<comment type="caution">
    <text evidence="1">Lacks conserved residue(s) required for the propagation of feature annotation.</text>
</comment>
<dbReference type="InterPro" id="IPR002994">
    <property type="entry name" value="Surf1/Shy1"/>
</dbReference>
<dbReference type="RefSeq" id="WP_340295368.1">
    <property type="nucleotide sequence ID" value="NZ_JBBEOI010000234.1"/>
</dbReference>
<keyword evidence="4" id="KW-1185">Reference proteome</keyword>
<comment type="similarity">
    <text evidence="1">Belongs to the SURF1 family.</text>
</comment>
<sequence length="296" mass="31127">MVRTLLTWRWAALTLVLVAAVAGMVLLGRWQWERSVPEAPRAAVDLATVEAASLPDVVALAGTTGAAVPETAAGDLVAATGRWRTDRTLLVADRDLDGRPGRWAVTALEVQGPDGPALLPVVRGWLPSPAGSPAQTVDEPAGAATVVGWLQQSEPLDVPAEVVQPEGVVPLLAAADLANRWPEALVPGFVVTAPTPSQAAGADLELLPGPPAEDTGARDWRNLAYSAQWFVFAGFAVVLWWRMLRDDAARTDPRRRDLADLDDETDPTGPPGPDASTDPTDPPGPAGTAPRERTPA</sequence>
<proteinExistence type="inferred from homology"/>
<dbReference type="Proteomes" id="UP001595685">
    <property type="component" value="Unassembled WGS sequence"/>
</dbReference>
<accession>A0ABV7WK86</accession>
<dbReference type="CDD" id="cd06662">
    <property type="entry name" value="SURF1"/>
    <property type="match status" value="1"/>
</dbReference>
<keyword evidence="1" id="KW-0472">Membrane</keyword>
<evidence type="ECO:0000313" key="4">
    <source>
        <dbReference type="Proteomes" id="UP001595685"/>
    </source>
</evidence>
<feature type="transmembrane region" description="Helical" evidence="1">
    <location>
        <begin position="223"/>
        <end position="241"/>
    </location>
</feature>
<keyword evidence="1" id="KW-0812">Transmembrane</keyword>
<evidence type="ECO:0000256" key="2">
    <source>
        <dbReference type="SAM" id="MobiDB-lite"/>
    </source>
</evidence>
<protein>
    <recommendedName>
        <fullName evidence="1">SURF1-like protein</fullName>
    </recommendedName>
</protein>